<dbReference type="PANTHER" id="PTHR35342:SF5">
    <property type="entry name" value="TRICARBOXYLIC TRANSPORT PROTEIN"/>
    <property type="match status" value="1"/>
</dbReference>
<feature type="transmembrane region" description="Helical" evidence="1">
    <location>
        <begin position="359"/>
        <end position="379"/>
    </location>
</feature>
<feature type="transmembrane region" description="Helical" evidence="1">
    <location>
        <begin position="20"/>
        <end position="52"/>
    </location>
</feature>
<dbReference type="EMBL" id="AP008230">
    <property type="protein sequence ID" value="BAE82781.1"/>
    <property type="molecule type" value="Genomic_DNA"/>
</dbReference>
<feature type="transmembrane region" description="Helical" evidence="1">
    <location>
        <begin position="172"/>
        <end position="191"/>
    </location>
</feature>
<protein>
    <recommendedName>
        <fullName evidence="2">DUF112 domain-containing protein</fullName>
    </recommendedName>
</protein>
<keyword evidence="1" id="KW-0812">Transmembrane</keyword>
<feature type="transmembrane region" description="Helical" evidence="1">
    <location>
        <begin position="467"/>
        <end position="491"/>
    </location>
</feature>
<feature type="transmembrane region" description="Helical" evidence="1">
    <location>
        <begin position="64"/>
        <end position="85"/>
    </location>
</feature>
<name>Q24YW1_DESHY</name>
<evidence type="ECO:0000313" key="4">
    <source>
        <dbReference type="Proteomes" id="UP000001946"/>
    </source>
</evidence>
<sequence>MILLENISNLLMGFQLALSFTNIMVCLLGIVVGVIIGALPGFGPAAGVAILLPMTFGMPPSTAMIMLCGIYFGAMFGGAISAILINTPGDSAAVMTSLDGYPLAQQGKAGPALGMSTIASFIGGTVGVIALTLIAPIIAKFAVSFGPPEYFGLMVLGLTTLAGMTGKDATKGFMMALLGLFLSVIGADIMTGQQRFVFGIPSLWVGIDFIPVVMGLFGLSEVLINCEEDIKITMQKMKLTLRNILPSKQDMKDSIGALSRGSILGFFIGVLPGAGATIASFISYSTAKKISKHPEKFGKGAIEGVAAPESANNAAASGAMVPLLTLGLPGSGTTAVILGALLMLGLNPGPLLFRDNPEFVFTIIASLYFANIMLVILNLVGIPAFTSVLKVPYSILMPCIVIFLILGVYSLEFTMINVWIMIFFGIVGYFMKKMDYPGAPLVLALVLGPITEQSLRRSLALSHGDFGVFFTSPISCTLIIISILVVIWPLIKGRFIKKKA</sequence>
<dbReference type="KEGG" id="dsy:DSY0992"/>
<feature type="transmembrane region" description="Helical" evidence="1">
    <location>
        <begin position="203"/>
        <end position="224"/>
    </location>
</feature>
<organism evidence="3 4">
    <name type="scientific">Desulfitobacterium hafniense (strain Y51)</name>
    <dbReference type="NCBI Taxonomy" id="138119"/>
    <lineage>
        <taxon>Bacteria</taxon>
        <taxon>Bacillati</taxon>
        <taxon>Bacillota</taxon>
        <taxon>Clostridia</taxon>
        <taxon>Eubacteriales</taxon>
        <taxon>Desulfitobacteriaceae</taxon>
        <taxon>Desulfitobacterium</taxon>
    </lineage>
</organism>
<accession>Q24YW1</accession>
<dbReference type="STRING" id="138119.DSY0992"/>
<evidence type="ECO:0000259" key="2">
    <source>
        <dbReference type="Pfam" id="PF01970"/>
    </source>
</evidence>
<dbReference type="AlphaFoldDB" id="Q24YW1"/>
<feature type="domain" description="DUF112" evidence="2">
    <location>
        <begin position="23"/>
        <end position="443"/>
    </location>
</feature>
<feature type="transmembrane region" description="Helical" evidence="1">
    <location>
        <begin position="150"/>
        <end position="166"/>
    </location>
</feature>
<dbReference type="HOGENOM" id="CLU_022936_2_0_9"/>
<evidence type="ECO:0000256" key="1">
    <source>
        <dbReference type="SAM" id="Phobius"/>
    </source>
</evidence>
<proteinExistence type="predicted"/>
<feature type="transmembrane region" description="Helical" evidence="1">
    <location>
        <begin position="391"/>
        <end position="409"/>
    </location>
</feature>
<dbReference type="Pfam" id="PF01970">
    <property type="entry name" value="TctA"/>
    <property type="match status" value="1"/>
</dbReference>
<keyword evidence="1" id="KW-1133">Transmembrane helix</keyword>
<keyword evidence="1" id="KW-0472">Membrane</keyword>
<gene>
    <name evidence="3" type="ordered locus">DSY0992</name>
</gene>
<dbReference type="eggNOG" id="COG3333">
    <property type="taxonomic scope" value="Bacteria"/>
</dbReference>
<feature type="transmembrane region" description="Helical" evidence="1">
    <location>
        <begin position="323"/>
        <end position="347"/>
    </location>
</feature>
<feature type="transmembrane region" description="Helical" evidence="1">
    <location>
        <begin position="118"/>
        <end position="138"/>
    </location>
</feature>
<keyword evidence="4" id="KW-1185">Reference proteome</keyword>
<dbReference type="Proteomes" id="UP000001946">
    <property type="component" value="Chromosome"/>
</dbReference>
<dbReference type="InterPro" id="IPR002823">
    <property type="entry name" value="DUF112_TM"/>
</dbReference>
<dbReference type="PANTHER" id="PTHR35342">
    <property type="entry name" value="TRICARBOXYLIC TRANSPORT PROTEIN"/>
    <property type="match status" value="1"/>
</dbReference>
<feature type="transmembrane region" description="Helical" evidence="1">
    <location>
        <begin position="438"/>
        <end position="455"/>
    </location>
</feature>
<reference evidence="3 4" key="1">
    <citation type="journal article" date="2006" name="J. Bacteriol.">
        <title>Complete genome sequence of the dehalorespiring bacterium Desulfitobacterium hafniense Y51 and comparison with Dehalococcoides ethenogenes 195.</title>
        <authorList>
            <person name="Nonaka H."/>
            <person name="Keresztes G."/>
            <person name="Shinoda Y."/>
            <person name="Ikenaga Y."/>
            <person name="Abe M."/>
            <person name="Naito K."/>
            <person name="Inatomi K."/>
            <person name="Furukawa K."/>
            <person name="Inui M."/>
            <person name="Yukawa H."/>
        </authorList>
    </citation>
    <scope>NUCLEOTIDE SEQUENCE [LARGE SCALE GENOMIC DNA]</scope>
    <source>
        <strain evidence="3 4">Y51</strain>
    </source>
</reference>
<feature type="transmembrane region" description="Helical" evidence="1">
    <location>
        <begin position="263"/>
        <end position="284"/>
    </location>
</feature>
<evidence type="ECO:0000313" key="3">
    <source>
        <dbReference type="EMBL" id="BAE82781.1"/>
    </source>
</evidence>
<feature type="transmembrane region" description="Helical" evidence="1">
    <location>
        <begin position="415"/>
        <end position="431"/>
    </location>
</feature>